<organism evidence="2 3">
    <name type="scientific">Glarea lozoyensis (strain ATCC 20868 / MF5171)</name>
    <dbReference type="NCBI Taxonomy" id="1116229"/>
    <lineage>
        <taxon>Eukaryota</taxon>
        <taxon>Fungi</taxon>
        <taxon>Dikarya</taxon>
        <taxon>Ascomycota</taxon>
        <taxon>Pezizomycotina</taxon>
        <taxon>Leotiomycetes</taxon>
        <taxon>Helotiales</taxon>
        <taxon>Helotiaceae</taxon>
        <taxon>Glarea</taxon>
    </lineage>
</organism>
<dbReference type="InterPro" id="IPR013783">
    <property type="entry name" value="Ig-like_fold"/>
</dbReference>
<name>S3DIJ4_GLAL2</name>
<evidence type="ECO:0000313" key="3">
    <source>
        <dbReference type="Proteomes" id="UP000016922"/>
    </source>
</evidence>
<dbReference type="Proteomes" id="UP000016922">
    <property type="component" value="Unassembled WGS sequence"/>
</dbReference>
<proteinExistence type="predicted"/>
<dbReference type="GeneID" id="19461338"/>
<gene>
    <name evidence="2" type="ORF">GLAREA_02280</name>
</gene>
<dbReference type="eggNOG" id="ENOG502SJ92">
    <property type="taxonomic scope" value="Eukaryota"/>
</dbReference>
<feature type="signal peptide" evidence="1">
    <location>
        <begin position="1"/>
        <end position="20"/>
    </location>
</feature>
<feature type="chain" id="PRO_5004519909" evidence="1">
    <location>
        <begin position="21"/>
        <end position="598"/>
    </location>
</feature>
<dbReference type="AlphaFoldDB" id="S3DIJ4"/>
<accession>S3DIJ4</accession>
<dbReference type="EMBL" id="KE145371">
    <property type="protein sequence ID" value="EPE26368.1"/>
    <property type="molecule type" value="Genomic_DNA"/>
</dbReference>
<keyword evidence="3" id="KW-1185">Reference proteome</keyword>
<dbReference type="OMA" id="IDVDPCT"/>
<dbReference type="OrthoDB" id="2129641at2759"/>
<protein>
    <submittedName>
        <fullName evidence="2">Uncharacterized protein</fullName>
    </submittedName>
</protein>
<evidence type="ECO:0000256" key="1">
    <source>
        <dbReference type="SAM" id="SignalP"/>
    </source>
</evidence>
<dbReference type="KEGG" id="glz:GLAREA_02280"/>
<dbReference type="Pfam" id="PF22352">
    <property type="entry name" value="K319L-like_PKD"/>
    <property type="match status" value="1"/>
</dbReference>
<sequence>MYVLLLSLLLALATISTCQTLPFIITGALTSAVAKPGTAINRGGTITIDGFTITIPDNLLVELPALFVPFAEFTTGVKPGQNEVSINGNIVNNQIIAGQMFYSQIDLAGSTGVIESLEFDGRIKILNGGTLRINDPNAVYSAGFNEVPFFTADDENPSITSFSGFPVCVPRSASDEKCPLSNRPAAGTNIVPDASHMVPLKVGDYIEFSGIQYQGQTLLYSLVANLDLLTTGNQPGFVRVEDALIGVADLDANFEAARHRFIGLASRSDMLVRIFAVDEDPCTGEESERLVASATPDGLYTRNYRIRIGDITLTTSDGIIAGQYVQPVSEWIFPELISPGAAPPTNDFSNIGPLRNGFGPINGTIFGQLSPWPGAVTPTPAVAVCAPPATSTTATTTPTGTPEPVALTISAGTDQTVLGGVSVLLSASLIAGNVPPASLSYNWTQIAGPIVALSASNTASIRFSAPVAAASREFKVEITHTPSGSKANDTIAVTSVAIGQGAFDHPVIDALSWASRQSGTATANAHTDLVDSTASMRVVFNGDNVERPMVRGQVANGQVTYAFSSRGIPRFTSATVRSYINNVLVGGPVVSSSNVAAG</sequence>
<dbReference type="Gene3D" id="2.60.40.10">
    <property type="entry name" value="Immunoglobulins"/>
    <property type="match status" value="1"/>
</dbReference>
<keyword evidence="1" id="KW-0732">Signal</keyword>
<dbReference type="RefSeq" id="XP_008087687.1">
    <property type="nucleotide sequence ID" value="XM_008089496.1"/>
</dbReference>
<evidence type="ECO:0000313" key="2">
    <source>
        <dbReference type="EMBL" id="EPE26368.1"/>
    </source>
</evidence>
<dbReference type="HOGENOM" id="CLU_029382_1_0_1"/>
<reference evidence="2 3" key="1">
    <citation type="journal article" date="2013" name="BMC Genomics">
        <title>Genomics-driven discovery of the pneumocandin biosynthetic gene cluster in the fungus Glarea lozoyensis.</title>
        <authorList>
            <person name="Chen L."/>
            <person name="Yue Q."/>
            <person name="Zhang X."/>
            <person name="Xiang M."/>
            <person name="Wang C."/>
            <person name="Li S."/>
            <person name="Che Y."/>
            <person name="Ortiz-Lopez F.J."/>
            <person name="Bills G.F."/>
            <person name="Liu X."/>
            <person name="An Z."/>
        </authorList>
    </citation>
    <scope>NUCLEOTIDE SEQUENCE [LARGE SCALE GENOMIC DNA]</scope>
    <source>
        <strain evidence="3">ATCC 20868 / MF5171</strain>
    </source>
</reference>